<evidence type="ECO:0000256" key="9">
    <source>
        <dbReference type="ARBA" id="ARBA00023204"/>
    </source>
</evidence>
<comment type="cofactor">
    <cofactor evidence="1">
        <name>Mg(2+)</name>
        <dbReference type="ChEBI" id="CHEBI:18420"/>
    </cofactor>
</comment>
<dbReference type="PRINTS" id="PR00502">
    <property type="entry name" value="NUDIXFAMILY"/>
</dbReference>
<evidence type="ECO:0000256" key="14">
    <source>
        <dbReference type="ARBA" id="ARBA00041592"/>
    </source>
</evidence>
<comment type="caution">
    <text evidence="18">The sequence shown here is derived from an EMBL/GenBank/DDBJ whole genome shotgun (WGS) entry which is preliminary data.</text>
</comment>
<keyword evidence="5" id="KW-0479">Metal-binding</keyword>
<dbReference type="Gene3D" id="3.20.20.70">
    <property type="entry name" value="Aldolase class I"/>
    <property type="match status" value="1"/>
</dbReference>
<dbReference type="NCBIfam" id="NF006530">
    <property type="entry name" value="PRK08999.1"/>
    <property type="match status" value="1"/>
</dbReference>
<evidence type="ECO:0000256" key="13">
    <source>
        <dbReference type="ARBA" id="ARBA00040794"/>
    </source>
</evidence>
<evidence type="ECO:0000256" key="3">
    <source>
        <dbReference type="ARBA" id="ARBA00022457"/>
    </source>
</evidence>
<dbReference type="InterPro" id="IPR020476">
    <property type="entry name" value="Nudix_hydrolase"/>
</dbReference>
<keyword evidence="7" id="KW-0378">Hydrolase</keyword>
<evidence type="ECO:0000256" key="8">
    <source>
        <dbReference type="ARBA" id="ARBA00022842"/>
    </source>
</evidence>
<gene>
    <name evidence="18" type="ORF">BGC07_08210</name>
</gene>
<dbReference type="PROSITE" id="PS00893">
    <property type="entry name" value="NUDIX_BOX"/>
    <property type="match status" value="1"/>
</dbReference>
<feature type="domain" description="Nudix hydrolase" evidence="17">
    <location>
        <begin position="1"/>
        <end position="130"/>
    </location>
</feature>
<keyword evidence="8" id="KW-0460">Magnesium</keyword>
<dbReference type="PANTHER" id="PTHR47707:SF1">
    <property type="entry name" value="NUDIX HYDROLASE FAMILY PROTEIN"/>
    <property type="match status" value="1"/>
</dbReference>
<evidence type="ECO:0000256" key="2">
    <source>
        <dbReference type="ARBA" id="ARBA00005582"/>
    </source>
</evidence>
<protein>
    <recommendedName>
        <fullName evidence="13">8-oxo-dGTP diphosphatase</fullName>
        <ecNumber evidence="12">3.6.1.55</ecNumber>
    </recommendedName>
    <alternativeName>
        <fullName evidence="16">7,8-dihydro-8-oxoguanine-triphosphatase</fullName>
    </alternativeName>
    <alternativeName>
        <fullName evidence="15">Mutator protein MutT</fullName>
    </alternativeName>
    <alternativeName>
        <fullName evidence="14">dGTP pyrophosphohydrolase</fullName>
    </alternativeName>
</protein>
<dbReference type="InterPro" id="IPR015797">
    <property type="entry name" value="NUDIX_hydrolase-like_dom_sf"/>
</dbReference>
<dbReference type="SUPFAM" id="SSF55811">
    <property type="entry name" value="Nudix"/>
    <property type="match status" value="1"/>
</dbReference>
<sequence length="309" mass="34270">MKQVRVAIGVIENKQSQIFTALRPDHVAQGGLWEFPGGKLESNETALSALKRELKEEVGIDVLDAEPLIEVRHDYPEMSVCLYTFRVLEYVGEPTGAEGQKVQWQDKSALLSLNMPKASLPIIKALSLPDRYCITPEGLSDEAVFSYVEKQLVLGINLIQLRGDYSEFITIKLRDLCLKHYARLLIKDLALAKSLGLGVHLRAHELMNCNRQQLIEVNLVAASCHNLAELRKAEQLNADFAVLSPVLPTPSHPAAEGLGWDQFESLVKAVNIAVFALGGMRYEHMNLVKRLGGQGVAGIRLFDECLNFA</sequence>
<accession>A0ABX3A211</accession>
<evidence type="ECO:0000256" key="6">
    <source>
        <dbReference type="ARBA" id="ARBA00022763"/>
    </source>
</evidence>
<evidence type="ECO:0000256" key="4">
    <source>
        <dbReference type="ARBA" id="ARBA00022705"/>
    </source>
</evidence>
<evidence type="ECO:0000256" key="10">
    <source>
        <dbReference type="ARBA" id="ARBA00035861"/>
    </source>
</evidence>
<dbReference type="InterPro" id="IPR003561">
    <property type="entry name" value="Mutator_MutT"/>
</dbReference>
<evidence type="ECO:0000256" key="15">
    <source>
        <dbReference type="ARBA" id="ARBA00041979"/>
    </source>
</evidence>
<dbReference type="Pfam" id="PF02581">
    <property type="entry name" value="TMP-TENI"/>
    <property type="match status" value="1"/>
</dbReference>
<dbReference type="InterPro" id="IPR000086">
    <property type="entry name" value="NUDIX_hydrolase_dom"/>
</dbReference>
<evidence type="ECO:0000313" key="19">
    <source>
        <dbReference type="Proteomes" id="UP000094329"/>
    </source>
</evidence>
<evidence type="ECO:0000256" key="16">
    <source>
        <dbReference type="ARBA" id="ARBA00042798"/>
    </source>
</evidence>
<keyword evidence="3" id="KW-0515">Mutator protein</keyword>
<dbReference type="InterPro" id="IPR013785">
    <property type="entry name" value="Aldolase_TIM"/>
</dbReference>
<dbReference type="SUPFAM" id="SSF51391">
    <property type="entry name" value="Thiamin phosphate synthase"/>
    <property type="match status" value="1"/>
</dbReference>
<comment type="similarity">
    <text evidence="2">Belongs to the Nudix hydrolase family.</text>
</comment>
<proteinExistence type="inferred from homology"/>
<evidence type="ECO:0000256" key="1">
    <source>
        <dbReference type="ARBA" id="ARBA00001946"/>
    </source>
</evidence>
<evidence type="ECO:0000256" key="7">
    <source>
        <dbReference type="ARBA" id="ARBA00022801"/>
    </source>
</evidence>
<keyword evidence="9" id="KW-0234">DNA repair</keyword>
<dbReference type="Gene3D" id="3.90.79.10">
    <property type="entry name" value="Nucleoside Triphosphate Pyrophosphohydrolase"/>
    <property type="match status" value="1"/>
</dbReference>
<dbReference type="RefSeq" id="WP_069312707.1">
    <property type="nucleotide sequence ID" value="NZ_MDTU01000001.1"/>
</dbReference>
<dbReference type="EC" id="3.6.1.55" evidence="12"/>
<evidence type="ECO:0000256" key="11">
    <source>
        <dbReference type="ARBA" id="ARBA00036904"/>
    </source>
</evidence>
<organism evidence="18 19">
    <name type="scientific">Piscirickettsia litoralis</name>
    <dbReference type="NCBI Taxonomy" id="1891921"/>
    <lineage>
        <taxon>Bacteria</taxon>
        <taxon>Pseudomonadati</taxon>
        <taxon>Pseudomonadota</taxon>
        <taxon>Gammaproteobacteria</taxon>
        <taxon>Thiotrichales</taxon>
        <taxon>Piscirickettsiaceae</taxon>
        <taxon>Piscirickettsia</taxon>
    </lineage>
</organism>
<evidence type="ECO:0000313" key="18">
    <source>
        <dbReference type="EMBL" id="ODN42911.1"/>
    </source>
</evidence>
<comment type="catalytic activity">
    <reaction evidence="10">
        <text>8-oxo-dGTP + H2O = 8-oxo-dGMP + diphosphate + H(+)</text>
        <dbReference type="Rhea" id="RHEA:31575"/>
        <dbReference type="ChEBI" id="CHEBI:15377"/>
        <dbReference type="ChEBI" id="CHEBI:15378"/>
        <dbReference type="ChEBI" id="CHEBI:33019"/>
        <dbReference type="ChEBI" id="CHEBI:63224"/>
        <dbReference type="ChEBI" id="CHEBI:77896"/>
        <dbReference type="EC" id="3.6.1.55"/>
    </reaction>
</comment>
<keyword evidence="4" id="KW-0235">DNA replication</keyword>
<dbReference type="InterPro" id="IPR022998">
    <property type="entry name" value="ThiamineP_synth_TenI"/>
</dbReference>
<dbReference type="CDD" id="cd03425">
    <property type="entry name" value="NUDIX_MutT_NudA_like"/>
    <property type="match status" value="1"/>
</dbReference>
<comment type="catalytic activity">
    <reaction evidence="11">
        <text>8-oxo-GTP + H2O = 8-oxo-GMP + diphosphate + H(+)</text>
        <dbReference type="Rhea" id="RHEA:67616"/>
        <dbReference type="ChEBI" id="CHEBI:15377"/>
        <dbReference type="ChEBI" id="CHEBI:15378"/>
        <dbReference type="ChEBI" id="CHEBI:33019"/>
        <dbReference type="ChEBI" id="CHEBI:143553"/>
        <dbReference type="ChEBI" id="CHEBI:145694"/>
    </reaction>
</comment>
<reference evidence="18 19" key="1">
    <citation type="submission" date="2016-08" db="EMBL/GenBank/DDBJ databases">
        <title>Draft genome sequence of Candidatus Piscirickettsia litoralis, from seawater.</title>
        <authorList>
            <person name="Wan X."/>
            <person name="Lee A.J."/>
            <person name="Hou S."/>
            <person name="Donachie S.P."/>
        </authorList>
    </citation>
    <scope>NUCLEOTIDE SEQUENCE [LARGE SCALE GENOMIC DNA]</scope>
    <source>
        <strain evidence="18 19">Y2</strain>
    </source>
</reference>
<dbReference type="EMBL" id="MDTU01000001">
    <property type="protein sequence ID" value="ODN42911.1"/>
    <property type="molecule type" value="Genomic_DNA"/>
</dbReference>
<dbReference type="CDD" id="cd00564">
    <property type="entry name" value="TMP_TenI"/>
    <property type="match status" value="1"/>
</dbReference>
<dbReference type="InterPro" id="IPR029119">
    <property type="entry name" value="MutY_C"/>
</dbReference>
<dbReference type="Proteomes" id="UP000094329">
    <property type="component" value="Unassembled WGS sequence"/>
</dbReference>
<evidence type="ECO:0000256" key="5">
    <source>
        <dbReference type="ARBA" id="ARBA00022723"/>
    </source>
</evidence>
<name>A0ABX3A211_9GAMM</name>
<dbReference type="Pfam" id="PF14815">
    <property type="entry name" value="NUDIX_4"/>
    <property type="match status" value="1"/>
</dbReference>
<dbReference type="PROSITE" id="PS51462">
    <property type="entry name" value="NUDIX"/>
    <property type="match status" value="1"/>
</dbReference>
<dbReference type="InterPro" id="IPR020084">
    <property type="entry name" value="NUDIX_hydrolase_CS"/>
</dbReference>
<keyword evidence="19" id="KW-1185">Reference proteome</keyword>
<dbReference type="PANTHER" id="PTHR47707">
    <property type="entry name" value="8-OXO-DGTP DIPHOSPHATASE"/>
    <property type="match status" value="1"/>
</dbReference>
<dbReference type="InterPro" id="IPR036206">
    <property type="entry name" value="ThiamineP_synth_sf"/>
</dbReference>
<evidence type="ECO:0000259" key="17">
    <source>
        <dbReference type="PROSITE" id="PS51462"/>
    </source>
</evidence>
<evidence type="ECO:0000256" key="12">
    <source>
        <dbReference type="ARBA" id="ARBA00038905"/>
    </source>
</evidence>
<dbReference type="InterPro" id="IPR047127">
    <property type="entry name" value="MutT-like"/>
</dbReference>
<keyword evidence="6" id="KW-0227">DNA damage</keyword>
<dbReference type="NCBIfam" id="TIGR00586">
    <property type="entry name" value="mutt"/>
    <property type="match status" value="1"/>
</dbReference>